<reference evidence="1" key="1">
    <citation type="submission" date="2014-12" db="EMBL/GenBank/DDBJ databases">
        <title>Insight into the proteome of Arion vulgaris.</title>
        <authorList>
            <person name="Aradska J."/>
            <person name="Bulat T."/>
            <person name="Smidak R."/>
            <person name="Sarate P."/>
            <person name="Gangsoo J."/>
            <person name="Sialana F."/>
            <person name="Bilban M."/>
            <person name="Lubec G."/>
        </authorList>
    </citation>
    <scope>NUCLEOTIDE SEQUENCE</scope>
    <source>
        <tissue evidence="1">Skin</tissue>
    </source>
</reference>
<accession>A0A0B6Z8A4</accession>
<dbReference type="AlphaFoldDB" id="A0A0B6Z8A4"/>
<feature type="non-terminal residue" evidence="1">
    <location>
        <position position="1"/>
    </location>
</feature>
<dbReference type="EMBL" id="HACG01017311">
    <property type="protein sequence ID" value="CEK64176.1"/>
    <property type="molecule type" value="Transcribed_RNA"/>
</dbReference>
<proteinExistence type="predicted"/>
<evidence type="ECO:0000313" key="1">
    <source>
        <dbReference type="EMBL" id="CEK64176.1"/>
    </source>
</evidence>
<sequence>RKTSDTPLLIELYRLCHSSAGQLHMLGEKNKAMRALIRGFMNRSDGHRVRQFMIDYRDDVDEILTFSLHERSSDLKAVGQAMSSQVTNLLDVTDDELSLPSHLNLMVLMLRDQYHFML</sequence>
<organism evidence="1">
    <name type="scientific">Arion vulgaris</name>
    <dbReference type="NCBI Taxonomy" id="1028688"/>
    <lineage>
        <taxon>Eukaryota</taxon>
        <taxon>Metazoa</taxon>
        <taxon>Spiralia</taxon>
        <taxon>Lophotrochozoa</taxon>
        <taxon>Mollusca</taxon>
        <taxon>Gastropoda</taxon>
        <taxon>Heterobranchia</taxon>
        <taxon>Euthyneura</taxon>
        <taxon>Panpulmonata</taxon>
        <taxon>Eupulmonata</taxon>
        <taxon>Stylommatophora</taxon>
        <taxon>Helicina</taxon>
        <taxon>Arionoidea</taxon>
        <taxon>Arionidae</taxon>
        <taxon>Arion</taxon>
    </lineage>
</organism>
<feature type="non-terminal residue" evidence="1">
    <location>
        <position position="118"/>
    </location>
</feature>
<gene>
    <name evidence="1" type="primary">ORF50854</name>
</gene>
<protein>
    <submittedName>
        <fullName evidence="1">Uncharacterized protein</fullName>
    </submittedName>
</protein>
<name>A0A0B6Z8A4_9EUPU</name>